<dbReference type="PANTHER" id="PTHR48080">
    <property type="entry name" value="D-GALACTONATE DEHYDRATASE-RELATED"/>
    <property type="match status" value="1"/>
</dbReference>
<feature type="domain" description="Mandelate racemase/muconate lactonizing enzyme C-terminal" evidence="2">
    <location>
        <begin position="143"/>
        <end position="277"/>
    </location>
</feature>
<dbReference type="GO" id="GO:0016829">
    <property type="term" value="F:lyase activity"/>
    <property type="evidence" value="ECO:0007669"/>
    <property type="project" value="UniProtKB-KW"/>
</dbReference>
<dbReference type="Gene3D" id="3.30.390.10">
    <property type="entry name" value="Enolase-like, N-terminal domain"/>
    <property type="match status" value="1"/>
</dbReference>
<dbReference type="PANTHER" id="PTHR48080:SF2">
    <property type="entry name" value="D-GALACTONATE DEHYDRATASE"/>
    <property type="match status" value="1"/>
</dbReference>
<dbReference type="InterPro" id="IPR029065">
    <property type="entry name" value="Enolase_C-like"/>
</dbReference>
<dbReference type="RefSeq" id="WP_091526797.1">
    <property type="nucleotide sequence ID" value="NZ_LT629772.1"/>
</dbReference>
<dbReference type="InterPro" id="IPR036849">
    <property type="entry name" value="Enolase-like_C_sf"/>
</dbReference>
<keyword evidence="1" id="KW-0456">Lyase</keyword>
<accession>A0A1H1W8K0</accession>
<dbReference type="SMART" id="SM00922">
    <property type="entry name" value="MR_MLE"/>
    <property type="match status" value="1"/>
</dbReference>
<dbReference type="InterPro" id="IPR013342">
    <property type="entry name" value="Mandelate_racemase_C"/>
</dbReference>
<keyword evidence="4" id="KW-1185">Reference proteome</keyword>
<dbReference type="AlphaFoldDB" id="A0A1H1W8K0"/>
<evidence type="ECO:0000259" key="2">
    <source>
        <dbReference type="SMART" id="SM00922"/>
    </source>
</evidence>
<name>A0A1H1W8K0_9ACTN</name>
<proteinExistence type="predicted"/>
<dbReference type="CDD" id="cd03316">
    <property type="entry name" value="MR_like"/>
    <property type="match status" value="1"/>
</dbReference>
<dbReference type="SFLD" id="SFLDG00179">
    <property type="entry name" value="mandelate_racemase"/>
    <property type="match status" value="1"/>
</dbReference>
<dbReference type="SUPFAM" id="SSF51604">
    <property type="entry name" value="Enolase C-terminal domain-like"/>
    <property type="match status" value="1"/>
</dbReference>
<dbReference type="InterPro" id="IPR029017">
    <property type="entry name" value="Enolase-like_N"/>
</dbReference>
<dbReference type="OrthoDB" id="5168231at2"/>
<dbReference type="InterPro" id="IPR013341">
    <property type="entry name" value="Mandelate_racemase_N_dom"/>
</dbReference>
<sequence length="430" mass="46988">MTSATNSITEQNINTASRPSQLRITDVKITNLVGVPFRSTILRVETNQGIVGYGEVRDGASPAYALMLKSRIVGENPCNLDKIFRKIKQFGHHGRQGGGVCGIEMALMDLAGKAYGVPAYALVGGQFRDRIRCYADTPTELDPEAMGERLLERRQRGYTMLKMDVGINLLRDTPGTLIAPDGALDGSDHHKDLMHPFTGIQVTQKGVEQLAGFVEQVRSIVGYDIALAADHFGHIALDSCIRIGRALEPYTLAWIEDLIPWQFTDQWRQLTEAVAVPTCTGEDIYLAENFEPLLAAGAIRVVHPDPATSGGIAETKRLGDRAEQHGIAMALHLAASPVATMASVHLAAATHNFLALEHHAADVPFWNDLVTGLPNPIIADGHIQVPEKPGLGFDDVNTELFAEHLDPQAPLLWADTNEWDAEHSHDRLWS</sequence>
<reference evidence="3 4" key="1">
    <citation type="submission" date="2016-10" db="EMBL/GenBank/DDBJ databases">
        <authorList>
            <person name="de Groot N.N."/>
        </authorList>
    </citation>
    <scope>NUCLEOTIDE SEQUENCE [LARGE SCALE GENOMIC DNA]</scope>
    <source>
        <strain evidence="3 4">DSM 21800</strain>
    </source>
</reference>
<evidence type="ECO:0000313" key="3">
    <source>
        <dbReference type="EMBL" id="SDS92971.1"/>
    </source>
</evidence>
<organism evidence="3 4">
    <name type="scientific">Microlunatus soli</name>
    <dbReference type="NCBI Taxonomy" id="630515"/>
    <lineage>
        <taxon>Bacteria</taxon>
        <taxon>Bacillati</taxon>
        <taxon>Actinomycetota</taxon>
        <taxon>Actinomycetes</taxon>
        <taxon>Propionibacteriales</taxon>
        <taxon>Propionibacteriaceae</taxon>
        <taxon>Microlunatus</taxon>
    </lineage>
</organism>
<dbReference type="Pfam" id="PF02746">
    <property type="entry name" value="MR_MLE_N"/>
    <property type="match status" value="1"/>
</dbReference>
<dbReference type="SFLD" id="SFLDS00001">
    <property type="entry name" value="Enolase"/>
    <property type="match status" value="1"/>
</dbReference>
<protein>
    <submittedName>
        <fullName evidence="3">L-alanine-DL-glutamate epimerase</fullName>
    </submittedName>
</protein>
<dbReference type="Pfam" id="PF13378">
    <property type="entry name" value="MR_MLE_C"/>
    <property type="match status" value="1"/>
</dbReference>
<dbReference type="InterPro" id="IPR034593">
    <property type="entry name" value="DgoD-like"/>
</dbReference>
<gene>
    <name evidence="3" type="ORF">SAMN04489812_3520</name>
</gene>
<dbReference type="Gene3D" id="3.20.20.120">
    <property type="entry name" value="Enolase-like C-terminal domain"/>
    <property type="match status" value="1"/>
</dbReference>
<dbReference type="EMBL" id="LT629772">
    <property type="protein sequence ID" value="SDS92971.1"/>
    <property type="molecule type" value="Genomic_DNA"/>
</dbReference>
<dbReference type="Proteomes" id="UP000199103">
    <property type="component" value="Chromosome I"/>
</dbReference>
<dbReference type="SUPFAM" id="SSF54826">
    <property type="entry name" value="Enolase N-terminal domain-like"/>
    <property type="match status" value="1"/>
</dbReference>
<evidence type="ECO:0000256" key="1">
    <source>
        <dbReference type="ARBA" id="ARBA00023239"/>
    </source>
</evidence>
<evidence type="ECO:0000313" key="4">
    <source>
        <dbReference type="Proteomes" id="UP000199103"/>
    </source>
</evidence>
<dbReference type="STRING" id="630515.SAMN04489812_3520"/>